<accession>A0A916TH08</accession>
<gene>
    <name evidence="1" type="ORF">GCM10011489_35360</name>
</gene>
<dbReference type="EMBL" id="BMGC01000040">
    <property type="protein sequence ID" value="GGB44839.1"/>
    <property type="molecule type" value="Genomic_DNA"/>
</dbReference>
<comment type="caution">
    <text evidence="1">The sequence shown here is derived from an EMBL/GenBank/DDBJ whole genome shotgun (WGS) entry which is preliminary data.</text>
</comment>
<organism evidence="1 2">
    <name type="scientific">Gordonia jinhuaensis</name>
    <dbReference type="NCBI Taxonomy" id="1517702"/>
    <lineage>
        <taxon>Bacteria</taxon>
        <taxon>Bacillati</taxon>
        <taxon>Actinomycetota</taxon>
        <taxon>Actinomycetes</taxon>
        <taxon>Mycobacteriales</taxon>
        <taxon>Gordoniaceae</taxon>
        <taxon>Gordonia</taxon>
    </lineage>
</organism>
<dbReference type="AlphaFoldDB" id="A0A916TH08"/>
<evidence type="ECO:0000313" key="2">
    <source>
        <dbReference type="Proteomes" id="UP000621454"/>
    </source>
</evidence>
<evidence type="ECO:0000313" key="1">
    <source>
        <dbReference type="EMBL" id="GGB44839.1"/>
    </source>
</evidence>
<proteinExistence type="predicted"/>
<name>A0A916TH08_9ACTN</name>
<sequence>MSLVVTVGLSAGMLRVLYPHDPAYEAARAHPLRAAAARTEVVDATGDVLAAAGVRTSEATVGRDQCGSNNGFSPLRDVVSSLLLVPDDAAVDDAAVDESAAVAALGDRLMRALSPRNGWTTVTGPVAQSALAAARVHDRPVMRRGDVTAIVDTFTDGTGSSRAGAQLEISTQCRIPFSSVPELNRTDIDDVTGAVNARVR</sequence>
<keyword evidence="2" id="KW-1185">Reference proteome</keyword>
<dbReference type="Proteomes" id="UP000621454">
    <property type="component" value="Unassembled WGS sequence"/>
</dbReference>
<protein>
    <submittedName>
        <fullName evidence="1">Uncharacterized protein</fullName>
    </submittedName>
</protein>
<reference evidence="1" key="1">
    <citation type="journal article" date="2014" name="Int. J. Syst. Evol. Microbiol.">
        <title>Complete genome sequence of Corynebacterium casei LMG S-19264T (=DSM 44701T), isolated from a smear-ripened cheese.</title>
        <authorList>
            <consortium name="US DOE Joint Genome Institute (JGI-PGF)"/>
            <person name="Walter F."/>
            <person name="Albersmeier A."/>
            <person name="Kalinowski J."/>
            <person name="Ruckert C."/>
        </authorList>
    </citation>
    <scope>NUCLEOTIDE SEQUENCE</scope>
    <source>
        <strain evidence="1">CGMCC 1.12827</strain>
    </source>
</reference>
<reference evidence="1" key="2">
    <citation type="submission" date="2020-09" db="EMBL/GenBank/DDBJ databases">
        <authorList>
            <person name="Sun Q."/>
            <person name="Zhou Y."/>
        </authorList>
    </citation>
    <scope>NUCLEOTIDE SEQUENCE</scope>
    <source>
        <strain evidence="1">CGMCC 1.12827</strain>
    </source>
</reference>